<dbReference type="InterPro" id="IPR051682">
    <property type="entry name" value="Mito_Persulfide_Diox"/>
</dbReference>
<keyword evidence="4" id="KW-1185">Reference proteome</keyword>
<dbReference type="Proteomes" id="UP001265700">
    <property type="component" value="Unassembled WGS sequence"/>
</dbReference>
<dbReference type="SUPFAM" id="SSF56281">
    <property type="entry name" value="Metallo-hydrolase/oxidoreductase"/>
    <property type="match status" value="1"/>
</dbReference>
<protein>
    <submittedName>
        <fullName evidence="3">Glyoxylase-like metal-dependent hydrolase (Beta-lactamase superfamily II)</fullName>
    </submittedName>
</protein>
<evidence type="ECO:0000256" key="1">
    <source>
        <dbReference type="ARBA" id="ARBA00022723"/>
    </source>
</evidence>
<sequence>MFFRQRPATNATLSYLFGCAGLQKAVAVDVVAGDEDWFIEEASKADARIVHVIDTHVHADHYSGGPELARRAGAAYHLHESNLGRAGFSFAPLRDGQRLEVGNVVVDVLHTPGHTPDSVCLLVRDLRRGEDPWFVITGDTLFVGAVGRPDLAGREQEMATQLYDTLQNRLLSLPADLEIYPGHQAGSACGAGLSGKPASTIGFEKRFNPMLSMTREDFVTALTADIPPQPADMAHIVEANLRGGIALPANA</sequence>
<feature type="domain" description="Metallo-beta-lactamase" evidence="2">
    <location>
        <begin position="11"/>
        <end position="183"/>
    </location>
</feature>
<evidence type="ECO:0000313" key="3">
    <source>
        <dbReference type="EMBL" id="MDR7150531.1"/>
    </source>
</evidence>
<dbReference type="PANTHER" id="PTHR43084">
    <property type="entry name" value="PERSULFIDE DIOXYGENASE ETHE1"/>
    <property type="match status" value="1"/>
</dbReference>
<evidence type="ECO:0000313" key="4">
    <source>
        <dbReference type="Proteomes" id="UP001265700"/>
    </source>
</evidence>
<dbReference type="RefSeq" id="WP_310316124.1">
    <property type="nucleotide sequence ID" value="NZ_JAVDWU010000004.1"/>
</dbReference>
<gene>
    <name evidence="3" type="ORF">J2W49_002489</name>
</gene>
<evidence type="ECO:0000259" key="2">
    <source>
        <dbReference type="SMART" id="SM00849"/>
    </source>
</evidence>
<comment type="caution">
    <text evidence="3">The sequence shown here is derived from an EMBL/GenBank/DDBJ whole genome shotgun (WGS) entry which is preliminary data.</text>
</comment>
<dbReference type="PANTHER" id="PTHR43084:SF1">
    <property type="entry name" value="PERSULFIDE DIOXYGENASE ETHE1, MITOCHONDRIAL"/>
    <property type="match status" value="1"/>
</dbReference>
<dbReference type="InterPro" id="IPR001279">
    <property type="entry name" value="Metallo-B-lactamas"/>
</dbReference>
<dbReference type="InterPro" id="IPR044528">
    <property type="entry name" value="POD-like_MBL-fold"/>
</dbReference>
<accession>A0ABU1WMK4</accession>
<dbReference type="Gene3D" id="3.60.15.10">
    <property type="entry name" value="Ribonuclease Z/Hydroxyacylglutathione hydrolase-like"/>
    <property type="match status" value="1"/>
</dbReference>
<name>A0ABU1WMK4_9BURK</name>
<keyword evidence="1" id="KW-0479">Metal-binding</keyword>
<dbReference type="InterPro" id="IPR036866">
    <property type="entry name" value="RibonucZ/Hydroxyglut_hydro"/>
</dbReference>
<dbReference type="EMBL" id="JAVDWU010000004">
    <property type="protein sequence ID" value="MDR7150531.1"/>
    <property type="molecule type" value="Genomic_DNA"/>
</dbReference>
<dbReference type="SMART" id="SM00849">
    <property type="entry name" value="Lactamase_B"/>
    <property type="match status" value="1"/>
</dbReference>
<proteinExistence type="predicted"/>
<dbReference type="Pfam" id="PF00753">
    <property type="entry name" value="Lactamase_B"/>
    <property type="match status" value="1"/>
</dbReference>
<reference evidence="3 4" key="1">
    <citation type="submission" date="2023-07" db="EMBL/GenBank/DDBJ databases">
        <title>Sorghum-associated microbial communities from plants grown in Nebraska, USA.</title>
        <authorList>
            <person name="Schachtman D."/>
        </authorList>
    </citation>
    <scope>NUCLEOTIDE SEQUENCE [LARGE SCALE GENOMIC DNA]</scope>
    <source>
        <strain evidence="3 4">4249</strain>
    </source>
</reference>
<organism evidence="3 4">
    <name type="scientific">Hydrogenophaga palleronii</name>
    <dbReference type="NCBI Taxonomy" id="65655"/>
    <lineage>
        <taxon>Bacteria</taxon>
        <taxon>Pseudomonadati</taxon>
        <taxon>Pseudomonadota</taxon>
        <taxon>Betaproteobacteria</taxon>
        <taxon>Burkholderiales</taxon>
        <taxon>Comamonadaceae</taxon>
        <taxon>Hydrogenophaga</taxon>
    </lineage>
</organism>
<dbReference type="CDD" id="cd07724">
    <property type="entry name" value="POD-like_MBL-fold"/>
    <property type="match status" value="1"/>
</dbReference>